<evidence type="ECO:0000313" key="3">
    <source>
        <dbReference type="Proteomes" id="UP000624709"/>
    </source>
</evidence>
<comment type="caution">
    <text evidence="2">The sequence shown here is derived from an EMBL/GenBank/DDBJ whole genome shotgun (WGS) entry which is preliminary data.</text>
</comment>
<feature type="compositionally biased region" description="Basic and acidic residues" evidence="1">
    <location>
        <begin position="1"/>
        <end position="23"/>
    </location>
</feature>
<accession>A0ABQ4BPP6</accession>
<proteinExistence type="predicted"/>
<feature type="region of interest" description="Disordered" evidence="1">
    <location>
        <begin position="1"/>
        <end position="38"/>
    </location>
</feature>
<name>A0ABQ4BPP6_9ACTN</name>
<organism evidence="2 3">
    <name type="scientific">Actinoplanes palleronii</name>
    <dbReference type="NCBI Taxonomy" id="113570"/>
    <lineage>
        <taxon>Bacteria</taxon>
        <taxon>Bacillati</taxon>
        <taxon>Actinomycetota</taxon>
        <taxon>Actinomycetes</taxon>
        <taxon>Micromonosporales</taxon>
        <taxon>Micromonosporaceae</taxon>
        <taxon>Actinoplanes</taxon>
    </lineage>
</organism>
<reference evidence="2 3" key="1">
    <citation type="submission" date="2021-01" db="EMBL/GenBank/DDBJ databases">
        <title>Whole genome shotgun sequence of Actinoplanes palleronii NBRC 14916.</title>
        <authorList>
            <person name="Komaki H."/>
            <person name="Tamura T."/>
        </authorList>
    </citation>
    <scope>NUCLEOTIDE SEQUENCE [LARGE SCALE GENOMIC DNA]</scope>
    <source>
        <strain evidence="2 3">NBRC 14916</strain>
    </source>
</reference>
<evidence type="ECO:0000256" key="1">
    <source>
        <dbReference type="SAM" id="MobiDB-lite"/>
    </source>
</evidence>
<sequence>MDARRRPVAADRHRPAEHRRQDLYAHPGRPGGRVAGTPHRATFLRTTDGYAVYQVPSGTYTFSIT</sequence>
<dbReference type="Proteomes" id="UP000624709">
    <property type="component" value="Unassembled WGS sequence"/>
</dbReference>
<protein>
    <submittedName>
        <fullName evidence="2">Uncharacterized protein</fullName>
    </submittedName>
</protein>
<gene>
    <name evidence="2" type="ORF">Apa02nite_087510</name>
</gene>
<dbReference type="EMBL" id="BOMS01000152">
    <property type="protein sequence ID" value="GIE72643.1"/>
    <property type="molecule type" value="Genomic_DNA"/>
</dbReference>
<evidence type="ECO:0000313" key="2">
    <source>
        <dbReference type="EMBL" id="GIE72643.1"/>
    </source>
</evidence>
<keyword evidence="3" id="KW-1185">Reference proteome</keyword>